<dbReference type="EMBL" id="CP003257">
    <property type="protein sequence ID" value="AEX85457.1"/>
    <property type="molecule type" value="Genomic_DNA"/>
</dbReference>
<protein>
    <submittedName>
        <fullName evidence="5">Oligopeptide/dipeptide ABC transporter, ATP-binding protein</fullName>
    </submittedName>
</protein>
<keyword evidence="1" id="KW-0813">Transport</keyword>
<keyword evidence="2" id="KW-0547">Nucleotide-binding</keyword>
<dbReference type="InterPro" id="IPR013563">
    <property type="entry name" value="Oligopep_ABC_C"/>
</dbReference>
<dbReference type="InterPro" id="IPR027417">
    <property type="entry name" value="P-loop_NTPase"/>
</dbReference>
<dbReference type="Gene3D" id="3.40.50.300">
    <property type="entry name" value="P-loop containing nucleotide triphosphate hydrolases"/>
    <property type="match status" value="1"/>
</dbReference>
<dbReference type="PANTHER" id="PTHR43067:SF3">
    <property type="entry name" value="MALTOSE ABC TRANSPORTER, ATP-BINDING PROTEIN"/>
    <property type="match status" value="1"/>
</dbReference>
<dbReference type="AlphaFoldDB" id="H2J7W6"/>
<dbReference type="GO" id="GO:0005524">
    <property type="term" value="F:ATP binding"/>
    <property type="evidence" value="ECO:0007669"/>
    <property type="project" value="UniProtKB-KW"/>
</dbReference>
<dbReference type="GO" id="GO:0015833">
    <property type="term" value="P:peptide transport"/>
    <property type="evidence" value="ECO:0007669"/>
    <property type="project" value="InterPro"/>
</dbReference>
<gene>
    <name evidence="5" type="ordered locus">Marpi_1045</name>
</gene>
<dbReference type="OrthoDB" id="41661at2"/>
<keyword evidence="3 5" id="KW-0067">ATP-binding</keyword>
<dbReference type="Pfam" id="PF00005">
    <property type="entry name" value="ABC_tran"/>
    <property type="match status" value="1"/>
</dbReference>
<dbReference type="SMART" id="SM00382">
    <property type="entry name" value="AAA"/>
    <property type="match status" value="1"/>
</dbReference>
<dbReference type="InterPro" id="IPR003593">
    <property type="entry name" value="AAA+_ATPase"/>
</dbReference>
<accession>H2J7W6</accession>
<dbReference type="PROSITE" id="PS00211">
    <property type="entry name" value="ABC_TRANSPORTER_1"/>
    <property type="match status" value="1"/>
</dbReference>
<dbReference type="HOGENOM" id="CLU_000604_1_23_0"/>
<evidence type="ECO:0000313" key="5">
    <source>
        <dbReference type="EMBL" id="AEX85457.1"/>
    </source>
</evidence>
<dbReference type="KEGG" id="mpz:Marpi_1045"/>
<sequence length="328" mass="37161">MEKVLEVNNLKIYYKTLKGYVKAIDNVSFYIKSGEILGIAGESGCGKSTLGNGLILLKPPMNYISGEAKLNGINLMTLSKKEMRRIRFKDISIIPQYAMDAFSPTKKIKKFISDLVKEHGINPDNKFFEKVKERLRLVNLDESVLNKYSVELSGGMKQRMIMVISTLLDPDLLIADEVTSALDVSSQRYVCDMLVKFRDLGIIKSMIFITHDVAVLNQIADRIMIMYAGQVAEIGDTETILHNPKHPYTQALVNSIPKSNIRYKEKKLTSIEGTPPNLLNIGEGCRFRFRCPYATEICKTKTPKIEELSSDHQIACWNWKKIEGENNE</sequence>
<feature type="domain" description="ABC transporter" evidence="4">
    <location>
        <begin position="5"/>
        <end position="253"/>
    </location>
</feature>
<dbReference type="GO" id="GO:0016887">
    <property type="term" value="F:ATP hydrolysis activity"/>
    <property type="evidence" value="ECO:0007669"/>
    <property type="project" value="InterPro"/>
</dbReference>
<keyword evidence="6" id="KW-1185">Reference proteome</keyword>
<evidence type="ECO:0000259" key="4">
    <source>
        <dbReference type="PROSITE" id="PS50893"/>
    </source>
</evidence>
<evidence type="ECO:0000313" key="6">
    <source>
        <dbReference type="Proteomes" id="UP000007161"/>
    </source>
</evidence>
<dbReference type="Pfam" id="PF08352">
    <property type="entry name" value="oligo_HPY"/>
    <property type="match status" value="1"/>
</dbReference>
<evidence type="ECO:0000256" key="2">
    <source>
        <dbReference type="ARBA" id="ARBA00022741"/>
    </source>
</evidence>
<dbReference type="PROSITE" id="PS50893">
    <property type="entry name" value="ABC_TRANSPORTER_2"/>
    <property type="match status" value="1"/>
</dbReference>
<reference evidence="5 6" key="1">
    <citation type="journal article" date="2012" name="J. Bacteriol.">
        <title>Complete Genome Sequence of the Thermophilic, Piezophilic, Heterotrophic Bacterium Marinitoga piezophila KA3.</title>
        <authorList>
            <person name="Lucas S."/>
            <person name="Han J."/>
            <person name="Lapidus A."/>
            <person name="Cheng J.F."/>
            <person name="Goodwin L.A."/>
            <person name="Pitluck S."/>
            <person name="Peters L."/>
            <person name="Mikhailova N."/>
            <person name="Teshima H."/>
            <person name="Detter J.C."/>
            <person name="Han C."/>
            <person name="Tapia R."/>
            <person name="Land M."/>
            <person name="Hauser L."/>
            <person name="Kyrpides N.C."/>
            <person name="Ivanova N."/>
            <person name="Pagani I."/>
            <person name="Vannier P."/>
            <person name="Oger P."/>
            <person name="Bartlett D.H."/>
            <person name="Noll K.M."/>
            <person name="Woyke T."/>
            <person name="Jebbar M."/>
        </authorList>
    </citation>
    <scope>NUCLEOTIDE SEQUENCE [LARGE SCALE GENOMIC DNA]</scope>
    <source>
        <strain evidence="6">DSM 14283 / JCM 11233 / KA3</strain>
    </source>
</reference>
<dbReference type="InterPro" id="IPR017871">
    <property type="entry name" value="ABC_transporter-like_CS"/>
</dbReference>
<dbReference type="RefSeq" id="WP_014296529.1">
    <property type="nucleotide sequence ID" value="NC_016751.1"/>
</dbReference>
<name>H2J7W6_MARPK</name>
<dbReference type="Proteomes" id="UP000007161">
    <property type="component" value="Chromosome"/>
</dbReference>
<dbReference type="NCBIfam" id="TIGR01727">
    <property type="entry name" value="oligo_HPY"/>
    <property type="match status" value="1"/>
</dbReference>
<evidence type="ECO:0000256" key="1">
    <source>
        <dbReference type="ARBA" id="ARBA00022448"/>
    </source>
</evidence>
<evidence type="ECO:0000256" key="3">
    <source>
        <dbReference type="ARBA" id="ARBA00022840"/>
    </source>
</evidence>
<dbReference type="CDD" id="cd03257">
    <property type="entry name" value="ABC_NikE_OppD_transporters"/>
    <property type="match status" value="1"/>
</dbReference>
<reference evidence="6" key="2">
    <citation type="submission" date="2012-01" db="EMBL/GenBank/DDBJ databases">
        <title>Complete sequence of chromosome of Marinitoga piezophila KA3.</title>
        <authorList>
            <person name="Lucas S."/>
            <person name="Han J."/>
            <person name="Lapidus A."/>
            <person name="Cheng J.-F."/>
            <person name="Goodwin L."/>
            <person name="Pitluck S."/>
            <person name="Peters L."/>
            <person name="Mikhailova N."/>
            <person name="Teshima H."/>
            <person name="Detter J.C."/>
            <person name="Han C."/>
            <person name="Tapia R."/>
            <person name="Land M."/>
            <person name="Hauser L."/>
            <person name="Kyrpides N."/>
            <person name="Ivanova N."/>
            <person name="Pagani I."/>
            <person name="Jebbar M."/>
            <person name="Vannier P."/>
            <person name="Oger P."/>
            <person name="Cario A."/>
            <person name="Bartlett D."/>
            <person name="Noll K.M."/>
            <person name="Woyke T."/>
        </authorList>
    </citation>
    <scope>NUCLEOTIDE SEQUENCE [LARGE SCALE GENOMIC DNA]</scope>
    <source>
        <strain evidence="6">DSM 14283 / JCM 11233 / KA3</strain>
    </source>
</reference>
<dbReference type="STRING" id="443254.Marpi_1045"/>
<dbReference type="eggNOG" id="COG0444">
    <property type="taxonomic scope" value="Bacteria"/>
</dbReference>
<proteinExistence type="predicted"/>
<dbReference type="PANTHER" id="PTHR43067">
    <property type="entry name" value="OLIGOPEPTIDE/DIPEPTIDE ABC TRANSPORTER, ATPASE SUBUNIT"/>
    <property type="match status" value="1"/>
</dbReference>
<dbReference type="InterPro" id="IPR003439">
    <property type="entry name" value="ABC_transporter-like_ATP-bd"/>
</dbReference>
<organism evidence="5 6">
    <name type="scientific">Marinitoga piezophila (strain DSM 14283 / JCM 11233 / KA3)</name>
    <dbReference type="NCBI Taxonomy" id="443254"/>
    <lineage>
        <taxon>Bacteria</taxon>
        <taxon>Thermotogati</taxon>
        <taxon>Thermotogota</taxon>
        <taxon>Thermotogae</taxon>
        <taxon>Petrotogales</taxon>
        <taxon>Petrotogaceae</taxon>
        <taxon>Marinitoga</taxon>
    </lineage>
</organism>
<dbReference type="SUPFAM" id="SSF52540">
    <property type="entry name" value="P-loop containing nucleoside triphosphate hydrolases"/>
    <property type="match status" value="1"/>
</dbReference>